<name>A0A3M7Q9B1_BRAPC</name>
<evidence type="ECO:0000313" key="1">
    <source>
        <dbReference type="EMBL" id="RNA07829.1"/>
    </source>
</evidence>
<accession>A0A3M7Q9B1</accession>
<dbReference type="AlphaFoldDB" id="A0A3M7Q9B1"/>
<protein>
    <recommendedName>
        <fullName evidence="3">FLYWCH-type domain-containing protein</fullName>
    </recommendedName>
</protein>
<dbReference type="EMBL" id="REGN01006937">
    <property type="protein sequence ID" value="RNA07829.1"/>
    <property type="molecule type" value="Genomic_DNA"/>
</dbReference>
<evidence type="ECO:0000313" key="2">
    <source>
        <dbReference type="Proteomes" id="UP000276133"/>
    </source>
</evidence>
<dbReference type="Proteomes" id="UP000276133">
    <property type="component" value="Unassembled WGS sequence"/>
</dbReference>
<comment type="caution">
    <text evidence="1">The sequence shown here is derived from an EMBL/GenBank/DDBJ whole genome shotgun (WGS) entry which is preliminary data.</text>
</comment>
<gene>
    <name evidence="1" type="ORF">BpHYR1_044111</name>
</gene>
<keyword evidence="2" id="KW-1185">Reference proteome</keyword>
<dbReference type="Gene3D" id="2.20.25.240">
    <property type="match status" value="1"/>
</dbReference>
<evidence type="ECO:0008006" key="3">
    <source>
        <dbReference type="Google" id="ProtNLM"/>
    </source>
</evidence>
<feature type="non-terminal residue" evidence="1">
    <location>
        <position position="129"/>
    </location>
</feature>
<dbReference type="OrthoDB" id="93990at2759"/>
<sequence>MYKSKITRSQKGFPQLCFQNYYYRLVSSNVPKCNWRCVKNFCNVRCSAFGDKIGEEYEVKFDSKTTEHNHTSDPLKYVQLERRRKIELKASMCDESPRKIISEFGNELKLEEEIANAASQNAGRLFISR</sequence>
<organism evidence="1 2">
    <name type="scientific">Brachionus plicatilis</name>
    <name type="common">Marine rotifer</name>
    <name type="synonym">Brachionus muelleri</name>
    <dbReference type="NCBI Taxonomy" id="10195"/>
    <lineage>
        <taxon>Eukaryota</taxon>
        <taxon>Metazoa</taxon>
        <taxon>Spiralia</taxon>
        <taxon>Gnathifera</taxon>
        <taxon>Rotifera</taxon>
        <taxon>Eurotatoria</taxon>
        <taxon>Monogononta</taxon>
        <taxon>Pseudotrocha</taxon>
        <taxon>Ploima</taxon>
        <taxon>Brachionidae</taxon>
        <taxon>Brachionus</taxon>
    </lineage>
</organism>
<proteinExistence type="predicted"/>
<reference evidence="1 2" key="1">
    <citation type="journal article" date="2018" name="Sci. Rep.">
        <title>Genomic signatures of local adaptation to the degree of environmental predictability in rotifers.</title>
        <authorList>
            <person name="Franch-Gras L."/>
            <person name="Hahn C."/>
            <person name="Garcia-Roger E.M."/>
            <person name="Carmona M.J."/>
            <person name="Serra M."/>
            <person name="Gomez A."/>
        </authorList>
    </citation>
    <scope>NUCLEOTIDE SEQUENCE [LARGE SCALE GENOMIC DNA]</scope>
    <source>
        <strain evidence="1">HYR1</strain>
    </source>
</reference>